<keyword evidence="4" id="KW-0547">Nucleotide-binding</keyword>
<dbReference type="GO" id="GO:0004386">
    <property type="term" value="F:helicase activity"/>
    <property type="evidence" value="ECO:0007669"/>
    <property type="project" value="UniProtKB-KW"/>
</dbReference>
<evidence type="ECO:0000259" key="2">
    <source>
        <dbReference type="PROSITE" id="PS51192"/>
    </source>
</evidence>
<organism evidence="4 5">
    <name type="scientific">Tectimicrobiota bacterium</name>
    <dbReference type="NCBI Taxonomy" id="2528274"/>
    <lineage>
        <taxon>Bacteria</taxon>
        <taxon>Pseudomonadati</taxon>
        <taxon>Nitrospinota/Tectimicrobiota group</taxon>
        <taxon>Candidatus Tectimicrobiota</taxon>
    </lineage>
</organism>
<dbReference type="Pfam" id="PF00271">
    <property type="entry name" value="Helicase_C"/>
    <property type="match status" value="1"/>
</dbReference>
<keyword evidence="4" id="KW-0067">ATP-binding</keyword>
<dbReference type="SMART" id="SM00487">
    <property type="entry name" value="DEXDc"/>
    <property type="match status" value="1"/>
</dbReference>
<gene>
    <name evidence="4" type="ORF">HY730_00800</name>
</gene>
<name>A0A933LPQ6_UNCTE</name>
<dbReference type="InterPro" id="IPR000330">
    <property type="entry name" value="SNF2_N"/>
</dbReference>
<protein>
    <submittedName>
        <fullName evidence="4">DEAD/DEAH box helicase</fullName>
    </submittedName>
</protein>
<dbReference type="SMART" id="SM00490">
    <property type="entry name" value="HELICc"/>
    <property type="match status" value="1"/>
</dbReference>
<dbReference type="PANTHER" id="PTHR10799">
    <property type="entry name" value="SNF2/RAD54 HELICASE FAMILY"/>
    <property type="match status" value="1"/>
</dbReference>
<dbReference type="InterPro" id="IPR049730">
    <property type="entry name" value="SNF2/RAD54-like_C"/>
</dbReference>
<dbReference type="CDD" id="cd18793">
    <property type="entry name" value="SF2_C_SNF"/>
    <property type="match status" value="1"/>
</dbReference>
<evidence type="ECO:0000259" key="3">
    <source>
        <dbReference type="PROSITE" id="PS51194"/>
    </source>
</evidence>
<comment type="caution">
    <text evidence="4">The sequence shown here is derived from an EMBL/GenBank/DDBJ whole genome shotgun (WGS) entry which is preliminary data.</text>
</comment>
<dbReference type="Pfam" id="PF00176">
    <property type="entry name" value="SNF2-rel_dom"/>
    <property type="match status" value="1"/>
</dbReference>
<dbReference type="Gene3D" id="3.40.50.10810">
    <property type="entry name" value="Tandem AAA-ATPase domain"/>
    <property type="match status" value="1"/>
</dbReference>
<dbReference type="InterPro" id="IPR014001">
    <property type="entry name" value="Helicase_ATP-bd"/>
</dbReference>
<dbReference type="PROSITE" id="PS51192">
    <property type="entry name" value="HELICASE_ATP_BIND_1"/>
    <property type="match status" value="1"/>
</dbReference>
<dbReference type="SUPFAM" id="SSF52540">
    <property type="entry name" value="P-loop containing nucleoside triphosphate hydrolases"/>
    <property type="match status" value="2"/>
</dbReference>
<reference evidence="4" key="1">
    <citation type="submission" date="2020-07" db="EMBL/GenBank/DDBJ databases">
        <title>Huge and variable diversity of episymbiotic CPR bacteria and DPANN archaea in groundwater ecosystems.</title>
        <authorList>
            <person name="He C.Y."/>
            <person name="Keren R."/>
            <person name="Whittaker M."/>
            <person name="Farag I.F."/>
            <person name="Doudna J."/>
            <person name="Cate J.H.D."/>
            <person name="Banfield J.F."/>
        </authorList>
    </citation>
    <scope>NUCLEOTIDE SEQUENCE</scope>
    <source>
        <strain evidence="4">NC_groundwater_1482_Ag_S-0.65um_47_24</strain>
    </source>
</reference>
<dbReference type="Proteomes" id="UP000772181">
    <property type="component" value="Unassembled WGS sequence"/>
</dbReference>
<dbReference type="Gene3D" id="3.40.50.300">
    <property type="entry name" value="P-loop containing nucleotide triphosphate hydrolases"/>
    <property type="match status" value="1"/>
</dbReference>
<evidence type="ECO:0000313" key="4">
    <source>
        <dbReference type="EMBL" id="MBI4594899.1"/>
    </source>
</evidence>
<dbReference type="GO" id="GO:0005524">
    <property type="term" value="F:ATP binding"/>
    <property type="evidence" value="ECO:0007669"/>
    <property type="project" value="InterPro"/>
</dbReference>
<dbReference type="InterPro" id="IPR038718">
    <property type="entry name" value="SNF2-like_sf"/>
</dbReference>
<keyword evidence="4" id="KW-0347">Helicase</keyword>
<evidence type="ECO:0000313" key="5">
    <source>
        <dbReference type="Proteomes" id="UP000772181"/>
    </source>
</evidence>
<dbReference type="InterPro" id="IPR027417">
    <property type="entry name" value="P-loop_NTPase"/>
</dbReference>
<dbReference type="PROSITE" id="PS51194">
    <property type="entry name" value="HELICASE_CTER"/>
    <property type="match status" value="1"/>
</dbReference>
<dbReference type="EMBL" id="JACQWF010000035">
    <property type="protein sequence ID" value="MBI4594899.1"/>
    <property type="molecule type" value="Genomic_DNA"/>
</dbReference>
<proteinExistence type="predicted"/>
<dbReference type="InterPro" id="IPR001650">
    <property type="entry name" value="Helicase_C-like"/>
</dbReference>
<sequence>MSQNDQKDTESRWIILHGSLSIERNDGTVFVPSAKDIFAAEFHDNLRINNVALSNKPSVDISLLRISKYPLDLRVEVRPPKADISQSMCRIVAKKGNTSITIPGFSKSIQDHVLVEKHWYPLDAGEIEEISTLLANAGITEPGQLSLKQYLYLVKSQSDLVFVNEGMEEAQPDRQSRNEVDERLPGFFTGQLYPYQINGYRWLRMIAREDLGCILADEMGLGKTIQIIALLADERENERGPSLVIAPTTILENWRREIVKFSTLKCTVHRGSERTGFPSQLKEYDLIITSYETAVRDLPLLKMISWDVVVLDEAQAIKNPGAQRTATAKEISRRVSVAVTGTPLENHLTDMWSIMDFSIAGLLGNLQEFEKRYADNVSGAAALEPVVSPVMLRRKVQDVAGDLPTKIVIPQPVELDEVASEAYEILRQESAARIGKGVSLASLVKLRMFCTHPFLVQSSSGTDDPSLYSTKYVRLLEILEEFIAKFEKTLIFTSFTQMVDILAQDIVRRYRIYCDFIDGRVDVRDRQKIVDAFSLYKGPAVLVLNPRAAGTGLNIFAANHVIHYNTEWNPAVEDQASARAYRRGQTRPVTIHRLFHTNTIEEVMNMRMERKRALTGHAVVGHDGTVNDLDDILRAMEISPVLNREQKHE</sequence>
<feature type="domain" description="Helicase C-terminal" evidence="3">
    <location>
        <begin position="478"/>
        <end position="633"/>
    </location>
</feature>
<feature type="domain" description="Helicase ATP-binding" evidence="2">
    <location>
        <begin position="204"/>
        <end position="361"/>
    </location>
</feature>
<evidence type="ECO:0000256" key="1">
    <source>
        <dbReference type="ARBA" id="ARBA00022801"/>
    </source>
</evidence>
<accession>A0A933LPQ6</accession>
<dbReference type="AlphaFoldDB" id="A0A933LPQ6"/>
<dbReference type="GO" id="GO:0016787">
    <property type="term" value="F:hydrolase activity"/>
    <property type="evidence" value="ECO:0007669"/>
    <property type="project" value="UniProtKB-KW"/>
</dbReference>
<keyword evidence="1" id="KW-0378">Hydrolase</keyword>